<dbReference type="EC" id="2.4.2.12" evidence="6"/>
<keyword evidence="3 11" id="KW-0328">Glycosyltransferase</keyword>
<dbReference type="InterPro" id="IPR041529">
    <property type="entry name" value="DUF5598"/>
</dbReference>
<keyword evidence="2" id="KW-0662">Pyridine nucleotide biosynthesis</keyword>
<name>A0A8S5RGY2_9VIRU</name>
<evidence type="ECO:0000256" key="1">
    <source>
        <dbReference type="ARBA" id="ARBA00010897"/>
    </source>
</evidence>
<evidence type="ECO:0000256" key="5">
    <source>
        <dbReference type="ARBA" id="ARBA00035007"/>
    </source>
</evidence>
<comment type="pathway">
    <text evidence="5">Cofactor biosynthesis; NAD(+) biosynthesis; nicotinamide D-ribonucleotide from 5-phospho-alpha-D-ribose 1-diphosphate and nicotinamide: step 1/1.</text>
</comment>
<dbReference type="PIRSF" id="PIRSF005943">
    <property type="entry name" value="NMPRT"/>
    <property type="match status" value="1"/>
</dbReference>
<dbReference type="NCBIfam" id="NF006629">
    <property type="entry name" value="PRK09198.1"/>
    <property type="match status" value="1"/>
</dbReference>
<evidence type="ECO:0000256" key="2">
    <source>
        <dbReference type="ARBA" id="ARBA00022642"/>
    </source>
</evidence>
<dbReference type="Gene3D" id="3.20.20.70">
    <property type="entry name" value="Aldolase class I"/>
    <property type="match status" value="1"/>
</dbReference>
<evidence type="ECO:0000313" key="11">
    <source>
        <dbReference type="EMBL" id="DAE30648.1"/>
    </source>
</evidence>
<reference evidence="11" key="1">
    <citation type="journal article" date="2021" name="Proc. Natl. Acad. Sci. U.S.A.">
        <title>A Catalog of Tens of Thousands of Viruses from Human Metagenomes Reveals Hidden Associations with Chronic Diseases.</title>
        <authorList>
            <person name="Tisza M.J."/>
            <person name="Buck C.B."/>
        </authorList>
    </citation>
    <scope>NUCLEOTIDE SEQUENCE</scope>
    <source>
        <strain evidence="11">CtML55</strain>
    </source>
</reference>
<evidence type="ECO:0000256" key="7">
    <source>
        <dbReference type="ARBA" id="ARBA00035036"/>
    </source>
</evidence>
<feature type="domain" description="Nicotinate/nicotinamide phosphoribosyltransferase" evidence="9">
    <location>
        <begin position="182"/>
        <end position="469"/>
    </location>
</feature>
<dbReference type="SUPFAM" id="SSF51690">
    <property type="entry name" value="Nicotinate/Quinolinate PRTase C-terminal domain-like"/>
    <property type="match status" value="1"/>
</dbReference>
<dbReference type="Pfam" id="PF04095">
    <property type="entry name" value="NAPRTase"/>
    <property type="match status" value="1"/>
</dbReference>
<comment type="catalytic activity">
    <reaction evidence="8">
        <text>beta-nicotinamide D-ribonucleotide + diphosphate = 5-phospho-alpha-D-ribose 1-diphosphate + nicotinamide + H(+)</text>
        <dbReference type="Rhea" id="RHEA:16149"/>
        <dbReference type="ChEBI" id="CHEBI:14649"/>
        <dbReference type="ChEBI" id="CHEBI:15378"/>
        <dbReference type="ChEBI" id="CHEBI:17154"/>
        <dbReference type="ChEBI" id="CHEBI:33019"/>
        <dbReference type="ChEBI" id="CHEBI:58017"/>
        <dbReference type="EC" id="2.4.2.12"/>
    </reaction>
    <physiologicalReaction direction="right-to-left" evidence="8">
        <dbReference type="Rhea" id="RHEA:16151"/>
    </physiologicalReaction>
</comment>
<protein>
    <recommendedName>
        <fullName evidence="7">Nicotinamide phosphoribosyltransferase</fullName>
        <ecNumber evidence="6">2.4.2.12</ecNumber>
    </recommendedName>
</protein>
<accession>A0A8S5RGY2</accession>
<dbReference type="InterPro" id="IPR036068">
    <property type="entry name" value="Nicotinate_pribotase-like_C"/>
</dbReference>
<sequence>MEIINATDGYKLGHHRMYPEGTEQVYSNWTPRSNKYFPEATEGSVVFGIQYLIKEYLIKQFEKNFFNLPKKEAVEMFYRRVNNFVGIESVGYRHIEALYDLGYLPIRIKALPEGSVCPIRVPMMTITNTLPEFFWLTNYLETIISCTLWMPCTSATRARLYKKELHRHACKTGFPTDVNLGFCCHDFSMRGMAGMEAAIISGMAHMTSFVGSETIPAIAALEEYYGANSDEELIAATVPATEHSVMCAGGEEDELGTFKRLINDLYPSGFVSIVSDTWDFWNVIENFLPKLKKDIMARDGRVVIRPDSGDPVDIICGLRTNPHFNTRMKEGKYYCCYAPFNDDAEYVEVSEGQYYGAYYMLGKIFGWNTTSKDYRYPSTKVGLLYGDSITLERQKQIYLRLENAHMAACNLVLGVGSYSYQYASRDSLGFAIKATACVVNGELKEIFKHPKTDDGTKNSLKGLIAVYKCLDGKYTATDQVSIEEEKEGCLETVFEDGILKKEYSLEEIRQRIDHGL</sequence>
<organism evidence="11">
    <name type="scientific">virus sp. ctML55</name>
    <dbReference type="NCBI Taxonomy" id="2827627"/>
    <lineage>
        <taxon>Viruses</taxon>
    </lineage>
</organism>
<dbReference type="PANTHER" id="PTHR43816">
    <property type="entry name" value="NICOTINAMIDE PHOSPHORIBOSYLTRANSFERASE"/>
    <property type="match status" value="1"/>
</dbReference>
<dbReference type="InterPro" id="IPR041525">
    <property type="entry name" value="N/Namide_PRibTrfase"/>
</dbReference>
<evidence type="ECO:0000259" key="9">
    <source>
        <dbReference type="Pfam" id="PF04095"/>
    </source>
</evidence>
<evidence type="ECO:0000259" key="10">
    <source>
        <dbReference type="Pfam" id="PF18127"/>
    </source>
</evidence>
<evidence type="ECO:0000256" key="3">
    <source>
        <dbReference type="ARBA" id="ARBA00022676"/>
    </source>
</evidence>
<dbReference type="GO" id="GO:0047280">
    <property type="term" value="F:nicotinamide phosphoribosyltransferase activity"/>
    <property type="evidence" value="ECO:0007669"/>
    <property type="project" value="UniProtKB-EC"/>
</dbReference>
<comment type="similarity">
    <text evidence="1">Belongs to the NAPRTase family.</text>
</comment>
<keyword evidence="4" id="KW-0808">Transferase</keyword>
<dbReference type="EMBL" id="BK059105">
    <property type="protein sequence ID" value="DAE30648.1"/>
    <property type="molecule type" value="Genomic_DNA"/>
</dbReference>
<evidence type="ECO:0000256" key="4">
    <source>
        <dbReference type="ARBA" id="ARBA00022679"/>
    </source>
</evidence>
<proteinExistence type="inferred from homology"/>
<dbReference type="PANTHER" id="PTHR43816:SF1">
    <property type="entry name" value="NICOTINAMIDE PHOSPHORIBOSYLTRANSFERASE"/>
    <property type="match status" value="1"/>
</dbReference>
<dbReference type="Pfam" id="PF18127">
    <property type="entry name" value="NAMPT_N"/>
    <property type="match status" value="1"/>
</dbReference>
<evidence type="ECO:0000256" key="6">
    <source>
        <dbReference type="ARBA" id="ARBA00035024"/>
    </source>
</evidence>
<dbReference type="InterPro" id="IPR013785">
    <property type="entry name" value="Aldolase_TIM"/>
</dbReference>
<dbReference type="InterPro" id="IPR016471">
    <property type="entry name" value="Nicotinamide_PRibTrfase"/>
</dbReference>
<dbReference type="GO" id="GO:0009435">
    <property type="term" value="P:NAD+ biosynthetic process"/>
    <property type="evidence" value="ECO:0007669"/>
    <property type="project" value="InterPro"/>
</dbReference>
<feature type="domain" description="Nicotinamide phosphoribosyltransferase N-terminal" evidence="10">
    <location>
        <begin position="3"/>
        <end position="108"/>
    </location>
</feature>
<evidence type="ECO:0000256" key="8">
    <source>
        <dbReference type="ARBA" id="ARBA00047835"/>
    </source>
</evidence>